<sequence length="331" mass="35640">MAIFDHLIKFIMKTLTNLFIRSLLLTVVTFAQWSSDPASPQLLGSGVQAQVKATSDGGVYVAWLTDMGGYHVYLQRFDATGVAQFDDGGMLVSDHNNESWIAVFHMNLAVDSDNNAIITVLDTRAGPWNVYAYKIAPDGSMLWGDDGVSVSNSSQTNYSPRLAVLPDNSVVVAWSPNSTTVEIQRISSDGGLMWGDGILIEDNIESLMSPQPIVNSNGDALVQWIGQSGPIWAADSKIYLQKYDLDGNAQWDNPAVAVGPVVFPMGNWSQQLVAEASGGSFSAWTQFSGNVQNAVSQHITAEGAIAWIGGVDLSTNSSNFRMSPILSVAEQ</sequence>
<gene>
    <name evidence="1" type="ORF">METZ01_LOCUS310848</name>
</gene>
<accession>A0A382N9W9</accession>
<evidence type="ECO:0000313" key="1">
    <source>
        <dbReference type="EMBL" id="SVC57994.1"/>
    </source>
</evidence>
<name>A0A382N9W9_9ZZZZ</name>
<dbReference type="SUPFAM" id="SSF50956">
    <property type="entry name" value="Thermostable phytase (3-phytase)"/>
    <property type="match status" value="1"/>
</dbReference>
<organism evidence="1">
    <name type="scientific">marine metagenome</name>
    <dbReference type="NCBI Taxonomy" id="408172"/>
    <lineage>
        <taxon>unclassified sequences</taxon>
        <taxon>metagenomes</taxon>
        <taxon>ecological metagenomes</taxon>
    </lineage>
</organism>
<protein>
    <recommendedName>
        <fullName evidence="2">Exo-alpha-sialidase</fullName>
    </recommendedName>
</protein>
<proteinExistence type="predicted"/>
<dbReference type="EMBL" id="UINC01099030">
    <property type="protein sequence ID" value="SVC57994.1"/>
    <property type="molecule type" value="Genomic_DNA"/>
</dbReference>
<dbReference type="AlphaFoldDB" id="A0A382N9W9"/>
<reference evidence="1" key="1">
    <citation type="submission" date="2018-05" db="EMBL/GenBank/DDBJ databases">
        <authorList>
            <person name="Lanie J.A."/>
            <person name="Ng W.-L."/>
            <person name="Kazmierczak K.M."/>
            <person name="Andrzejewski T.M."/>
            <person name="Davidsen T.M."/>
            <person name="Wayne K.J."/>
            <person name="Tettelin H."/>
            <person name="Glass J.I."/>
            <person name="Rusch D."/>
            <person name="Podicherti R."/>
            <person name="Tsui H.-C.T."/>
            <person name="Winkler M.E."/>
        </authorList>
    </citation>
    <scope>NUCLEOTIDE SEQUENCE</scope>
</reference>
<evidence type="ECO:0008006" key="2">
    <source>
        <dbReference type="Google" id="ProtNLM"/>
    </source>
</evidence>
<feature type="non-terminal residue" evidence="1">
    <location>
        <position position="331"/>
    </location>
</feature>